<keyword evidence="3" id="KW-0520">NAD</keyword>
<reference evidence="4 5" key="1">
    <citation type="journal article" date="2014" name="Nat. Commun.">
        <title>Klebsormidium flaccidum genome reveals primary factors for plant terrestrial adaptation.</title>
        <authorList>
            <person name="Hori K."/>
            <person name="Maruyama F."/>
            <person name="Fujisawa T."/>
            <person name="Togashi T."/>
            <person name="Yamamoto N."/>
            <person name="Seo M."/>
            <person name="Sato S."/>
            <person name="Yamada T."/>
            <person name="Mori H."/>
            <person name="Tajima N."/>
            <person name="Moriyama T."/>
            <person name="Ikeuchi M."/>
            <person name="Watanabe M."/>
            <person name="Wada H."/>
            <person name="Kobayashi K."/>
            <person name="Saito M."/>
            <person name="Masuda T."/>
            <person name="Sasaki-Sekimoto Y."/>
            <person name="Mashiguchi K."/>
            <person name="Awai K."/>
            <person name="Shimojima M."/>
            <person name="Masuda S."/>
            <person name="Iwai M."/>
            <person name="Nobusawa T."/>
            <person name="Narise T."/>
            <person name="Kondo S."/>
            <person name="Saito H."/>
            <person name="Sato R."/>
            <person name="Murakawa M."/>
            <person name="Ihara Y."/>
            <person name="Oshima-Yamada Y."/>
            <person name="Ohtaka K."/>
            <person name="Satoh M."/>
            <person name="Sonobe K."/>
            <person name="Ishii M."/>
            <person name="Ohtani R."/>
            <person name="Kanamori-Sato M."/>
            <person name="Honoki R."/>
            <person name="Miyazaki D."/>
            <person name="Mochizuki H."/>
            <person name="Umetsu J."/>
            <person name="Higashi K."/>
            <person name="Shibata D."/>
            <person name="Kamiya Y."/>
            <person name="Sato N."/>
            <person name="Nakamura Y."/>
            <person name="Tabata S."/>
            <person name="Ida S."/>
            <person name="Kurokawa K."/>
            <person name="Ohta H."/>
        </authorList>
    </citation>
    <scope>NUCLEOTIDE SEQUENCE [LARGE SCALE GENOMIC DNA]</scope>
    <source>
        <strain evidence="4 5">NIES-2285</strain>
    </source>
</reference>
<comment type="similarity">
    <text evidence="2">Belongs to the deoxyhypusine synthase family.</text>
</comment>
<dbReference type="Proteomes" id="UP000054558">
    <property type="component" value="Unassembled WGS sequence"/>
</dbReference>
<organism evidence="4 5">
    <name type="scientific">Klebsormidium nitens</name>
    <name type="common">Green alga</name>
    <name type="synonym">Ulothrix nitens</name>
    <dbReference type="NCBI Taxonomy" id="105231"/>
    <lineage>
        <taxon>Eukaryota</taxon>
        <taxon>Viridiplantae</taxon>
        <taxon>Streptophyta</taxon>
        <taxon>Klebsormidiophyceae</taxon>
        <taxon>Klebsormidiales</taxon>
        <taxon>Klebsormidiaceae</taxon>
        <taxon>Klebsormidium</taxon>
    </lineage>
</organism>
<dbReference type="EMBL" id="DF237425">
    <property type="protein sequence ID" value="GAQ88988.1"/>
    <property type="molecule type" value="Genomic_DNA"/>
</dbReference>
<dbReference type="GO" id="GO:0008216">
    <property type="term" value="P:spermidine metabolic process"/>
    <property type="evidence" value="ECO:0000318"/>
    <property type="project" value="GO_Central"/>
</dbReference>
<dbReference type="GO" id="GO:0034038">
    <property type="term" value="F:deoxyhypusine synthase activity"/>
    <property type="evidence" value="ECO:0000318"/>
    <property type="project" value="GO_Central"/>
</dbReference>
<gene>
    <name evidence="4" type="ORF">KFL_004760030</name>
</gene>
<dbReference type="Pfam" id="PF01916">
    <property type="entry name" value="DS"/>
    <property type="match status" value="2"/>
</dbReference>
<evidence type="ECO:0000313" key="5">
    <source>
        <dbReference type="Proteomes" id="UP000054558"/>
    </source>
</evidence>
<dbReference type="OMA" id="FYAPTIC"/>
<dbReference type="SUPFAM" id="SSF52467">
    <property type="entry name" value="DHS-like NAD/FAD-binding domain"/>
    <property type="match status" value="1"/>
</dbReference>
<name>A0A1Y1ILK4_KLENI</name>
<dbReference type="OrthoDB" id="294378at2759"/>
<accession>A0A1Y1ILK4</accession>
<evidence type="ECO:0000313" key="4">
    <source>
        <dbReference type="EMBL" id="GAQ88988.1"/>
    </source>
</evidence>
<sequence length="335" mass="36955">MCSLGRLGGESSGSEGYDFNGGVDYAAIMQRMYTTGFQATHFGQAVRELNRMLDWRLSDEPLTSATPPQWRDQRFRESVKAKIFLGFTSNMTSSGNREIIRYLAQHKQVDVMVSSAGGIEEDFIKCLAPTYVGSFELEGRALRARGLNRTGNLLTPNDNYVKFHDFAFPVLKQMLKEQEEENDIRVYCPSITDGSFGEILYFLHHHQSEIRGPQLKLDLSEDIVAMSNETVMSPPQKRGIVILGGGLAKHHICNANLLAGGADFAVLVNTANEFDGCDSGARTDEAKSWGKIKDTAQAVKVYADATLVFPLLVAETFAPRVVAAARGIPSERCQC</sequence>
<keyword evidence="5" id="KW-1185">Reference proteome</keyword>
<comment type="cofactor">
    <cofactor evidence="1">
        <name>NAD(+)</name>
        <dbReference type="ChEBI" id="CHEBI:57540"/>
    </cofactor>
</comment>
<evidence type="ECO:0000256" key="3">
    <source>
        <dbReference type="ARBA" id="ARBA00023027"/>
    </source>
</evidence>
<dbReference type="PANTHER" id="PTHR11703">
    <property type="entry name" value="DEOXYHYPUSINE SYNTHASE"/>
    <property type="match status" value="1"/>
</dbReference>
<evidence type="ECO:0000256" key="1">
    <source>
        <dbReference type="ARBA" id="ARBA00001911"/>
    </source>
</evidence>
<dbReference type="InterPro" id="IPR036982">
    <property type="entry name" value="Deoxyhypusine_synthase_sf"/>
</dbReference>
<dbReference type="FunFam" id="3.40.910.10:FF:000010">
    <property type="entry name" value="Deoxyhypusine synthase"/>
    <property type="match status" value="2"/>
</dbReference>
<dbReference type="GO" id="GO:0005737">
    <property type="term" value="C:cytoplasm"/>
    <property type="evidence" value="ECO:0000318"/>
    <property type="project" value="GO_Central"/>
</dbReference>
<evidence type="ECO:0000256" key="2">
    <source>
        <dbReference type="ARBA" id="ARBA00009892"/>
    </source>
</evidence>
<dbReference type="STRING" id="105231.A0A1Y1ILK4"/>
<dbReference type="InterPro" id="IPR029035">
    <property type="entry name" value="DHS-like_NAD/FAD-binding_dom"/>
</dbReference>
<dbReference type="Gene3D" id="3.40.910.10">
    <property type="entry name" value="Deoxyhypusine synthase"/>
    <property type="match status" value="2"/>
</dbReference>
<dbReference type="InterPro" id="IPR002773">
    <property type="entry name" value="Deoxyhypusine_synthase"/>
</dbReference>
<dbReference type="PANTHER" id="PTHR11703:SF0">
    <property type="entry name" value="DEOXYHYPUSINE SYNTHASE"/>
    <property type="match status" value="1"/>
</dbReference>
<proteinExistence type="inferred from homology"/>
<dbReference type="AlphaFoldDB" id="A0A1Y1ILK4"/>
<protein>
    <submittedName>
        <fullName evidence="4">Deoxyhypusine synthase</fullName>
    </submittedName>
</protein>